<dbReference type="EMBL" id="OY288114">
    <property type="protein sequence ID" value="CAJ0875613.1"/>
    <property type="molecule type" value="Genomic_DNA"/>
</dbReference>
<organism evidence="1">
    <name type="scientific">freshwater sediment metagenome</name>
    <dbReference type="NCBI Taxonomy" id="556182"/>
    <lineage>
        <taxon>unclassified sequences</taxon>
        <taxon>metagenomes</taxon>
        <taxon>ecological metagenomes</taxon>
    </lineage>
</organism>
<gene>
    <name evidence="1" type="ORF">AMST5_02710</name>
</gene>
<sequence>MASYTKQMQRIVQEYRAAGEQWPTSAKTMAAWAIRTGRWELPTSAAISKCAEDLSAAMREEYFIDKKGRRVRKLHPAQKRSSEGEQFTLWDDIRTAPREHMQLSFQQKRRGIFWDCHQLKTDVDSYNDSRPDEENIEMVFDFTNDLAEHDAAEEDGKAA</sequence>
<accession>A0AA48M509</accession>
<dbReference type="AlphaFoldDB" id="A0AA48M509"/>
<name>A0AA48M509_9ZZZZ</name>
<protein>
    <submittedName>
        <fullName evidence="1">Uncharacterized protein</fullName>
    </submittedName>
</protein>
<proteinExistence type="predicted"/>
<reference evidence="1" key="1">
    <citation type="submission" date="2023-07" db="EMBL/GenBank/DDBJ databases">
        <authorList>
            <person name="Pelsma A.J. K."/>
        </authorList>
    </citation>
    <scope>NUCLEOTIDE SEQUENCE</scope>
</reference>
<evidence type="ECO:0000313" key="1">
    <source>
        <dbReference type="EMBL" id="CAJ0875613.1"/>
    </source>
</evidence>